<feature type="coiled-coil region" evidence="1">
    <location>
        <begin position="142"/>
        <end position="169"/>
    </location>
</feature>
<protein>
    <submittedName>
        <fullName evidence="3">Uncharacterized protein</fullName>
    </submittedName>
</protein>
<organism evidence="3 4">
    <name type="scientific">Neonectria magnoliae</name>
    <dbReference type="NCBI Taxonomy" id="2732573"/>
    <lineage>
        <taxon>Eukaryota</taxon>
        <taxon>Fungi</taxon>
        <taxon>Dikarya</taxon>
        <taxon>Ascomycota</taxon>
        <taxon>Pezizomycotina</taxon>
        <taxon>Sordariomycetes</taxon>
        <taxon>Hypocreomycetidae</taxon>
        <taxon>Hypocreales</taxon>
        <taxon>Nectriaceae</taxon>
        <taxon>Neonectria</taxon>
    </lineage>
</organism>
<evidence type="ECO:0000256" key="1">
    <source>
        <dbReference type="SAM" id="Coils"/>
    </source>
</evidence>
<feature type="compositionally biased region" description="Low complexity" evidence="2">
    <location>
        <begin position="188"/>
        <end position="199"/>
    </location>
</feature>
<dbReference type="Proteomes" id="UP001498421">
    <property type="component" value="Unassembled WGS sequence"/>
</dbReference>
<proteinExistence type="predicted"/>
<dbReference type="EMBL" id="JAZAVK010000147">
    <property type="protein sequence ID" value="KAK7419583.1"/>
    <property type="molecule type" value="Genomic_DNA"/>
</dbReference>
<accession>A0ABR1HFP6</accession>
<gene>
    <name evidence="3" type="ORF">QQZ08_010796</name>
</gene>
<keyword evidence="4" id="KW-1185">Reference proteome</keyword>
<evidence type="ECO:0000256" key="2">
    <source>
        <dbReference type="SAM" id="MobiDB-lite"/>
    </source>
</evidence>
<evidence type="ECO:0000313" key="3">
    <source>
        <dbReference type="EMBL" id="KAK7419583.1"/>
    </source>
</evidence>
<name>A0ABR1HFP6_9HYPO</name>
<comment type="caution">
    <text evidence="3">The sequence shown here is derived from an EMBL/GenBank/DDBJ whole genome shotgun (WGS) entry which is preliminary data.</text>
</comment>
<evidence type="ECO:0000313" key="4">
    <source>
        <dbReference type="Proteomes" id="UP001498421"/>
    </source>
</evidence>
<sequence>MDSAGTTYCKQEWSSGTAVVDRSNPFFNLFNQVHDVINNHLNGPKEDESVVTGVKKHLRDTITDLYNHHFRTFQEVADALPSHSIILATRFINPFSGAIASITRYLGILSHSHLLQIQATALTVAGSLHSLTAPSAAADDEIHSLTQDFKAATERISELEANMNDIVDRTTVKVLAANPGTRIQKPPGSRARLSSGRGR</sequence>
<reference evidence="3 4" key="1">
    <citation type="journal article" date="2025" name="Microbiol. Resour. Announc.">
        <title>Draft genome sequences for Neonectria magnoliae and Neonectria punicea, canker pathogens of Liriodendron tulipifera and Acer saccharum in West Virginia.</title>
        <authorList>
            <person name="Petronek H.M."/>
            <person name="Kasson M.T."/>
            <person name="Metheny A.M."/>
            <person name="Stauder C.M."/>
            <person name="Lovett B."/>
            <person name="Lynch S.C."/>
            <person name="Garnas J.R."/>
            <person name="Kasson L.R."/>
            <person name="Stajich J.E."/>
        </authorList>
    </citation>
    <scope>NUCLEOTIDE SEQUENCE [LARGE SCALE GENOMIC DNA]</scope>
    <source>
        <strain evidence="3 4">NRRL 64651</strain>
    </source>
</reference>
<feature type="region of interest" description="Disordered" evidence="2">
    <location>
        <begin position="180"/>
        <end position="199"/>
    </location>
</feature>
<keyword evidence="1" id="KW-0175">Coiled coil</keyword>